<evidence type="ECO:0000313" key="2">
    <source>
        <dbReference type="EMBL" id="CAF9906737.1"/>
    </source>
</evidence>
<evidence type="ECO:0000259" key="1">
    <source>
        <dbReference type="Pfam" id="PF01370"/>
    </source>
</evidence>
<accession>A0A8H3EME9</accession>
<gene>
    <name evidence="2" type="ORF">GOMPHAMPRED_004902</name>
</gene>
<feature type="domain" description="NAD-dependent epimerase/dehydratase" evidence="1">
    <location>
        <begin position="4"/>
        <end position="223"/>
    </location>
</feature>
<name>A0A8H3EME9_9LECA</name>
<dbReference type="GO" id="GO:0004029">
    <property type="term" value="F:aldehyde dehydrogenase (NAD+) activity"/>
    <property type="evidence" value="ECO:0007669"/>
    <property type="project" value="TreeGrafter"/>
</dbReference>
<dbReference type="PANTHER" id="PTHR48079:SF9">
    <property type="entry name" value="PUTATIVE-RELATED"/>
    <property type="match status" value="1"/>
</dbReference>
<dbReference type="OrthoDB" id="10262413at2759"/>
<dbReference type="GO" id="GO:0005737">
    <property type="term" value="C:cytoplasm"/>
    <property type="evidence" value="ECO:0007669"/>
    <property type="project" value="TreeGrafter"/>
</dbReference>
<comment type="caution">
    <text evidence="2">The sequence shown here is derived from an EMBL/GenBank/DDBJ whole genome shotgun (WGS) entry which is preliminary data.</text>
</comment>
<reference evidence="2" key="1">
    <citation type="submission" date="2021-03" db="EMBL/GenBank/DDBJ databases">
        <authorList>
            <person name="Tagirdzhanova G."/>
        </authorList>
    </citation>
    <scope>NUCLEOTIDE SEQUENCE</scope>
</reference>
<dbReference type="Proteomes" id="UP000664169">
    <property type="component" value="Unassembled WGS sequence"/>
</dbReference>
<dbReference type="Gene3D" id="3.40.50.720">
    <property type="entry name" value="NAD(P)-binding Rossmann-like Domain"/>
    <property type="match status" value="1"/>
</dbReference>
<sequence>MHYFVTGASGLIGRSLVKELISLGHTVLGLARSDKSAEIIKSLGAQVHRGDLHNLESLKSGATQCDGVAHLAFEHDFDGKFDFEGWCRTDRAAITAFAEVLKGTSKPLVITNGVLFLPKGRLATEEDAYNPEEPFAKLRGASEDLTQSLAKQGMKAMVVRLAPSNHGHEDQGLITMLINKARETGLSCYFNEGTNTWPAVHILDTAKLYALALEKGRAGATYHAVAEQGVTLKDIAAAIGKKTGLPTKSLTMEQGQKHFGNIAFAAVGDSLVSSDATQAELGWKPEQITLLADIASDAYA</sequence>
<evidence type="ECO:0000313" key="3">
    <source>
        <dbReference type="Proteomes" id="UP000664169"/>
    </source>
</evidence>
<dbReference type="InterPro" id="IPR036291">
    <property type="entry name" value="NAD(P)-bd_dom_sf"/>
</dbReference>
<dbReference type="CDD" id="cd05262">
    <property type="entry name" value="SDR_a7"/>
    <property type="match status" value="1"/>
</dbReference>
<dbReference type="InterPro" id="IPR001509">
    <property type="entry name" value="Epimerase_deHydtase"/>
</dbReference>
<dbReference type="AlphaFoldDB" id="A0A8H3EME9"/>
<dbReference type="SUPFAM" id="SSF51735">
    <property type="entry name" value="NAD(P)-binding Rossmann-fold domains"/>
    <property type="match status" value="1"/>
</dbReference>
<dbReference type="Pfam" id="PF01370">
    <property type="entry name" value="Epimerase"/>
    <property type="match status" value="1"/>
</dbReference>
<dbReference type="PANTHER" id="PTHR48079">
    <property type="entry name" value="PROTEIN YEEZ"/>
    <property type="match status" value="1"/>
</dbReference>
<dbReference type="InterPro" id="IPR051783">
    <property type="entry name" value="NAD(P)-dependent_oxidoreduct"/>
</dbReference>
<organism evidence="2 3">
    <name type="scientific">Gomphillus americanus</name>
    <dbReference type="NCBI Taxonomy" id="1940652"/>
    <lineage>
        <taxon>Eukaryota</taxon>
        <taxon>Fungi</taxon>
        <taxon>Dikarya</taxon>
        <taxon>Ascomycota</taxon>
        <taxon>Pezizomycotina</taxon>
        <taxon>Lecanoromycetes</taxon>
        <taxon>OSLEUM clade</taxon>
        <taxon>Ostropomycetidae</taxon>
        <taxon>Ostropales</taxon>
        <taxon>Graphidaceae</taxon>
        <taxon>Gomphilloideae</taxon>
        <taxon>Gomphillus</taxon>
    </lineage>
</organism>
<keyword evidence="3" id="KW-1185">Reference proteome</keyword>
<proteinExistence type="predicted"/>
<protein>
    <recommendedName>
        <fullName evidence="1">NAD-dependent epimerase/dehydratase domain-containing protein</fullName>
    </recommendedName>
</protein>
<dbReference type="EMBL" id="CAJPDQ010000003">
    <property type="protein sequence ID" value="CAF9906737.1"/>
    <property type="molecule type" value="Genomic_DNA"/>
</dbReference>